<evidence type="ECO:0000256" key="1">
    <source>
        <dbReference type="ARBA" id="ARBA00022962"/>
    </source>
</evidence>
<dbReference type="RefSeq" id="WP_081693559.1">
    <property type="nucleotide sequence ID" value="NZ_JAXEUP010000064.1"/>
</dbReference>
<dbReference type="GO" id="GO:0004359">
    <property type="term" value="F:glutaminase activity"/>
    <property type="evidence" value="ECO:0007669"/>
    <property type="project" value="UniProtKB-UniRule"/>
</dbReference>
<sequence length="278" mass="31026">MENAQITTQQPSDAADETAVHNNDASSGAQSRRLDIVSLYPKDMNIYGDYGNVLTVSRRAALYGYEPVVHQYNQGDQWPEHVDIVLGGGGQDNGQKKIVDDLFERADTLRDLARQGVPMLMICGMYQLFGQYFETIDGTRLEGIGIMGVHTVGQDVRMIGNLTETSEEFDKIIGYENHSGQTFLHEGTEPLGRVEFDGTGNNGEDHTEGARVHNVIGTYMHGSLLPKNPKIADFLIRTAAERRYGVFEPIQNDQMRNELARIDRIADRARAVAKNRPR</sequence>
<feature type="active site" description="Nucleophile" evidence="2">
    <location>
        <position position="123"/>
    </location>
</feature>
<organism evidence="4 5">
    <name type="scientific">Bifidobacterium tsurumiense</name>
    <dbReference type="NCBI Taxonomy" id="356829"/>
    <lineage>
        <taxon>Bacteria</taxon>
        <taxon>Bacillati</taxon>
        <taxon>Actinomycetota</taxon>
        <taxon>Actinomycetes</taxon>
        <taxon>Bifidobacteriales</taxon>
        <taxon>Bifidobacteriaceae</taxon>
        <taxon>Bifidobacterium</taxon>
    </lineage>
</organism>
<proteinExistence type="inferred from homology"/>
<reference evidence="4 5" key="1">
    <citation type="submission" date="2014-03" db="EMBL/GenBank/DDBJ databases">
        <title>Genomics of Bifidobacteria.</title>
        <authorList>
            <person name="Ventura M."/>
            <person name="Milani C."/>
            <person name="Lugli G.A."/>
        </authorList>
    </citation>
    <scope>NUCLEOTIDE SEQUENCE [LARGE SCALE GENOMIC DNA]</scope>
    <source>
        <strain evidence="4 5">JCM 13495</strain>
    </source>
</reference>
<dbReference type="EMBL" id="JGZU01000019">
    <property type="protein sequence ID" value="KFJ04270.1"/>
    <property type="molecule type" value="Genomic_DNA"/>
</dbReference>
<dbReference type="OrthoDB" id="9782045at2"/>
<evidence type="ECO:0000256" key="2">
    <source>
        <dbReference type="HAMAP-Rule" id="MF_02213"/>
    </source>
</evidence>
<comment type="catalytic activity">
    <reaction evidence="2">
        <text>beta-D-GlcNAc-(1-&gt;4)-Mur2Ac(oyl-L-Ala-gamma-D-Glu-L-Lys-D-Ala-D-Ala)-di-trans,octa-cis-undecaprenyl diphosphate + L-glutamine + ATP + H2O = beta-D-GlcNAc-(1-&gt;4)-Mur2Ac(oyl-L-Ala-D-isoglutaminyl-L-Lys-D-Ala-D-Ala)-di-trans,octa-cis-undecaprenyl diphosphate + L-glutamate + ADP + phosphate + H(+)</text>
        <dbReference type="Rhea" id="RHEA:57928"/>
        <dbReference type="ChEBI" id="CHEBI:15377"/>
        <dbReference type="ChEBI" id="CHEBI:15378"/>
        <dbReference type="ChEBI" id="CHEBI:29985"/>
        <dbReference type="ChEBI" id="CHEBI:30616"/>
        <dbReference type="ChEBI" id="CHEBI:43474"/>
        <dbReference type="ChEBI" id="CHEBI:58359"/>
        <dbReference type="ChEBI" id="CHEBI:60033"/>
        <dbReference type="ChEBI" id="CHEBI:62233"/>
        <dbReference type="ChEBI" id="CHEBI:456216"/>
        <dbReference type="EC" id="6.3.5.13"/>
    </reaction>
</comment>
<dbReference type="eggNOG" id="COG3442">
    <property type="taxonomic scope" value="Bacteria"/>
</dbReference>
<keyword evidence="5" id="KW-1185">Reference proteome</keyword>
<dbReference type="GO" id="GO:0009252">
    <property type="term" value="P:peptidoglycan biosynthetic process"/>
    <property type="evidence" value="ECO:0007669"/>
    <property type="project" value="UniProtKB-UniRule"/>
</dbReference>
<evidence type="ECO:0000313" key="5">
    <source>
        <dbReference type="Proteomes" id="UP000029080"/>
    </source>
</evidence>
<dbReference type="GO" id="GO:0071555">
    <property type="term" value="P:cell wall organization"/>
    <property type="evidence" value="ECO:0007669"/>
    <property type="project" value="UniProtKB-KW"/>
</dbReference>
<dbReference type="GO" id="GO:0140282">
    <property type="term" value="F:carbon-nitrogen ligase activity on lipid II"/>
    <property type="evidence" value="ECO:0007669"/>
    <property type="project" value="UniProtKB-UniRule"/>
</dbReference>
<dbReference type="InterPro" id="IPR033949">
    <property type="entry name" value="CobQ_GATase1"/>
</dbReference>
<comment type="caution">
    <text evidence="4">The sequence shown here is derived from an EMBL/GenBank/DDBJ whole genome shotgun (WGS) entry which is preliminary data.</text>
</comment>
<dbReference type="EC" id="6.3.5.13" evidence="2"/>
<dbReference type="STRING" id="356829.BITS_1365"/>
<comment type="pathway">
    <text evidence="2">Cell wall biogenesis; peptidoglycan biosynthesis.</text>
</comment>
<comment type="subunit">
    <text evidence="2">Forms a heterodimer with MurT.</text>
</comment>
<dbReference type="CDD" id="cd01750">
    <property type="entry name" value="GATase1_CobQ"/>
    <property type="match status" value="1"/>
</dbReference>
<dbReference type="InterPro" id="IPR011698">
    <property type="entry name" value="GATase_3"/>
</dbReference>
<keyword evidence="2" id="KW-0133">Cell shape</keyword>
<accession>A0A087E919</accession>
<feature type="region of interest" description="Disordered" evidence="3">
    <location>
        <begin position="1"/>
        <end position="27"/>
    </location>
</feature>
<dbReference type="InterPro" id="IPR043702">
    <property type="entry name" value="Lipid_II_synth_GatD"/>
</dbReference>
<keyword evidence="2" id="KW-0573">Peptidoglycan synthesis</keyword>
<dbReference type="Gene3D" id="3.40.50.880">
    <property type="match status" value="1"/>
</dbReference>
<keyword evidence="2" id="KW-0378">Hydrolase</keyword>
<keyword evidence="1 2" id="KW-0315">Glutamine amidotransferase</keyword>
<evidence type="ECO:0000256" key="3">
    <source>
        <dbReference type="SAM" id="MobiDB-lite"/>
    </source>
</evidence>
<dbReference type="PANTHER" id="PTHR21343:SF9">
    <property type="entry name" value="LIPID II ISOGLUTAMINYL SYNTHASE (GLUTAMINE-HYDROLYZING) SUBUNIT GATD"/>
    <property type="match status" value="1"/>
</dbReference>
<keyword evidence="2" id="KW-0961">Cell wall biogenesis/degradation</keyword>
<feature type="compositionally biased region" description="Polar residues" evidence="3">
    <location>
        <begin position="1"/>
        <end position="12"/>
    </location>
</feature>
<dbReference type="SUPFAM" id="SSF52317">
    <property type="entry name" value="Class I glutamine amidotransferase-like"/>
    <property type="match status" value="1"/>
</dbReference>
<comment type="catalytic activity">
    <reaction evidence="2">
        <text>L-glutamine + H2O = L-glutamate + NH4(+)</text>
        <dbReference type="Rhea" id="RHEA:15889"/>
        <dbReference type="ChEBI" id="CHEBI:15377"/>
        <dbReference type="ChEBI" id="CHEBI:28938"/>
        <dbReference type="ChEBI" id="CHEBI:29985"/>
        <dbReference type="ChEBI" id="CHEBI:58359"/>
        <dbReference type="EC" id="3.5.1.2"/>
    </reaction>
</comment>
<dbReference type="EC" id="3.5.1.2" evidence="2"/>
<dbReference type="PROSITE" id="PS51274">
    <property type="entry name" value="GATASE_COBBQ"/>
    <property type="match status" value="1"/>
</dbReference>
<comment type="function">
    <text evidence="2">The lipid II isoglutaminyl synthase complex catalyzes the formation of alpha-D-isoglutamine in the cell wall lipid II stem peptide. The GatD subunit catalyzes the hydrolysis of glutamine to glutamate and ammonia. The resulting ammonia molecule is channeled to the active site of MurT.</text>
</comment>
<dbReference type="HAMAP" id="MF_02213">
    <property type="entry name" value="Lipid_II_synth_GatD"/>
    <property type="match status" value="1"/>
</dbReference>
<protein>
    <recommendedName>
        <fullName evidence="2">Lipid II isoglutaminyl synthase (glutamine-hydrolyzing) subunit GatD</fullName>
        <ecNumber evidence="2">6.3.5.13</ecNumber>
    </recommendedName>
    <alternativeName>
        <fullName evidence="2">Lipid II isoglutaminyl synthase glutaminase subunit</fullName>
        <ecNumber evidence="2">3.5.1.2</ecNumber>
    </alternativeName>
</protein>
<dbReference type="InterPro" id="IPR029062">
    <property type="entry name" value="Class_I_gatase-like"/>
</dbReference>
<dbReference type="Proteomes" id="UP000029080">
    <property type="component" value="Unassembled WGS sequence"/>
</dbReference>
<evidence type="ECO:0000313" key="4">
    <source>
        <dbReference type="EMBL" id="KFJ04270.1"/>
    </source>
</evidence>
<comment type="similarity">
    <text evidence="2">Belongs to the CobB/CobQ family. GatD subfamily.</text>
</comment>
<dbReference type="GO" id="GO:0009236">
    <property type="term" value="P:cobalamin biosynthetic process"/>
    <property type="evidence" value="ECO:0007669"/>
    <property type="project" value="InterPro"/>
</dbReference>
<gene>
    <name evidence="2" type="primary">gatD</name>
    <name evidence="4" type="ORF">BITS_1365</name>
</gene>
<dbReference type="Pfam" id="PF07685">
    <property type="entry name" value="GATase_3"/>
    <property type="match status" value="1"/>
</dbReference>
<dbReference type="PANTHER" id="PTHR21343">
    <property type="entry name" value="DETHIOBIOTIN SYNTHETASE"/>
    <property type="match status" value="1"/>
</dbReference>
<dbReference type="AlphaFoldDB" id="A0A087E919"/>
<dbReference type="UniPathway" id="UPA00219"/>
<name>A0A087E919_9BIFI</name>
<keyword evidence="2" id="KW-0436">Ligase</keyword>
<dbReference type="GO" id="GO:0008360">
    <property type="term" value="P:regulation of cell shape"/>
    <property type="evidence" value="ECO:0007669"/>
    <property type="project" value="UniProtKB-KW"/>
</dbReference>
<feature type="active site" evidence="2">
    <location>
        <position position="221"/>
    </location>
</feature>
<feature type="binding site" evidence="2">
    <location>
        <position position="157"/>
    </location>
    <ligand>
        <name>substrate</name>
    </ligand>
</feature>